<evidence type="ECO:0000256" key="2">
    <source>
        <dbReference type="ARBA" id="ARBA00009226"/>
    </source>
</evidence>
<dbReference type="InterPro" id="IPR036429">
    <property type="entry name" value="SpoA-like_sf"/>
</dbReference>
<dbReference type="CDD" id="cd17907">
    <property type="entry name" value="FliY_FliN-Y"/>
    <property type="match status" value="1"/>
</dbReference>
<evidence type="ECO:0000256" key="6">
    <source>
        <dbReference type="ARBA" id="ARBA00023136"/>
    </source>
</evidence>
<dbReference type="GO" id="GO:0005886">
    <property type="term" value="C:plasma membrane"/>
    <property type="evidence" value="ECO:0007669"/>
    <property type="project" value="UniProtKB-SubCell"/>
</dbReference>
<evidence type="ECO:0000313" key="9">
    <source>
        <dbReference type="EMBL" id="QII81954.1"/>
    </source>
</evidence>
<dbReference type="InterPro" id="IPR001543">
    <property type="entry name" value="FliN-like_C"/>
</dbReference>
<dbReference type="InterPro" id="IPR007597">
    <property type="entry name" value="CheC"/>
</dbReference>
<proteinExistence type="inferred from homology"/>
<keyword evidence="9" id="KW-0282">Flagellum</keyword>
<dbReference type="PRINTS" id="PR00956">
    <property type="entry name" value="FLGMOTORFLIN"/>
</dbReference>
<name>A0A6G7K9L1_9LACT</name>
<dbReference type="GO" id="GO:0009425">
    <property type="term" value="C:bacterial-type flagellum basal body"/>
    <property type="evidence" value="ECO:0007669"/>
    <property type="project" value="InterPro"/>
</dbReference>
<dbReference type="GO" id="GO:0071973">
    <property type="term" value="P:bacterial-type flagellum-dependent cell motility"/>
    <property type="evidence" value="ECO:0007669"/>
    <property type="project" value="InterPro"/>
</dbReference>
<gene>
    <name evidence="9" type="primary">fliY</name>
    <name evidence="9" type="ORF">G7057_05480</name>
</gene>
<dbReference type="Gene3D" id="3.40.1550.10">
    <property type="entry name" value="CheC-like"/>
    <property type="match status" value="1"/>
</dbReference>
<organism evidence="9 10">
    <name type="scientific">Jeotgalibaca arthritidis</name>
    <dbReference type="NCBI Taxonomy" id="1868794"/>
    <lineage>
        <taxon>Bacteria</taxon>
        <taxon>Bacillati</taxon>
        <taxon>Bacillota</taxon>
        <taxon>Bacilli</taxon>
        <taxon>Lactobacillales</taxon>
        <taxon>Carnobacteriaceae</taxon>
        <taxon>Jeotgalibaca</taxon>
    </lineage>
</organism>
<dbReference type="EMBL" id="CP049740">
    <property type="protein sequence ID" value="QII81954.1"/>
    <property type="molecule type" value="Genomic_DNA"/>
</dbReference>
<dbReference type="Gene3D" id="2.30.330.10">
    <property type="entry name" value="SpoA-like"/>
    <property type="match status" value="1"/>
</dbReference>
<dbReference type="Proteomes" id="UP000501451">
    <property type="component" value="Chromosome"/>
</dbReference>
<protein>
    <submittedName>
        <fullName evidence="9">Flagellar motor switch phosphatase FliY</fullName>
    </submittedName>
</protein>
<dbReference type="GO" id="GO:0016787">
    <property type="term" value="F:hydrolase activity"/>
    <property type="evidence" value="ECO:0007669"/>
    <property type="project" value="InterPro"/>
</dbReference>
<accession>A0A6G7K9L1</accession>
<evidence type="ECO:0000259" key="8">
    <source>
        <dbReference type="Pfam" id="PF04509"/>
    </source>
</evidence>
<keyword evidence="10" id="KW-1185">Reference proteome</keyword>
<evidence type="ECO:0000256" key="1">
    <source>
        <dbReference type="ARBA" id="ARBA00004413"/>
    </source>
</evidence>
<feature type="domain" description="CheC-like protein" evidence="8">
    <location>
        <begin position="131"/>
        <end position="167"/>
    </location>
</feature>
<dbReference type="RefSeq" id="WP_166161894.1">
    <property type="nucleotide sequence ID" value="NZ_CP049740.1"/>
</dbReference>
<dbReference type="GO" id="GO:0006935">
    <property type="term" value="P:chemotaxis"/>
    <property type="evidence" value="ECO:0007669"/>
    <property type="project" value="UniProtKB-KW"/>
</dbReference>
<dbReference type="Pfam" id="PF01052">
    <property type="entry name" value="FliMN_C"/>
    <property type="match status" value="1"/>
</dbReference>
<sequence length="359" mass="39029">MSDSALTQEEIDAMMMGLNAPADEAPANEALSQMDKDIIGEVGNISMSQAATTLSEILGYKVTITTPRVKATNMKNILAASYKPKVITSIEFKKGIIGNNMLMLDVSDSGKIANLMMGGDGQVQSETLTEIEMSAVAEAMNQMIGSASTAMATMFSRTVDIFPPDVSLWDEKNSINFDESKLDIPVCEISFELEVESVLNSTIMQVFTLDAVHDITRIMLEDKATVIEDVTPPAAPVVEQAPPTAPETSAVEEVSVTVKKPEFQQLDNADPKHRPKNLDLIMDVPLELSVMLGQSKKTIRDILSLGTGSVVELDKMTEEPLSIYVNGKMIAEGEVVVINENFGIRITNILSKENRLNNL</sequence>
<dbReference type="GO" id="GO:0003774">
    <property type="term" value="F:cytoskeletal motor activity"/>
    <property type="evidence" value="ECO:0007669"/>
    <property type="project" value="InterPro"/>
</dbReference>
<dbReference type="KEGG" id="jar:G7057_05480"/>
<evidence type="ECO:0000313" key="10">
    <source>
        <dbReference type="Proteomes" id="UP000501451"/>
    </source>
</evidence>
<feature type="domain" description="CheC-like protein" evidence="8">
    <location>
        <begin position="34"/>
        <end position="70"/>
    </location>
</feature>
<dbReference type="NCBIfam" id="TIGR02480">
    <property type="entry name" value="fliN"/>
    <property type="match status" value="1"/>
</dbReference>
<keyword evidence="9" id="KW-0966">Cell projection</keyword>
<dbReference type="SUPFAM" id="SSF103039">
    <property type="entry name" value="CheC-like"/>
    <property type="match status" value="1"/>
</dbReference>
<evidence type="ECO:0000256" key="5">
    <source>
        <dbReference type="ARBA" id="ARBA00022779"/>
    </source>
</evidence>
<dbReference type="Pfam" id="PF04509">
    <property type="entry name" value="CheC"/>
    <property type="match status" value="2"/>
</dbReference>
<keyword evidence="5" id="KW-0283">Flagellar rotation</keyword>
<reference evidence="9 10" key="1">
    <citation type="journal article" date="2017" name="Int. J. Syst. Evol. Microbiol.">
        <title>Jeotgalibaca porci sp. nov. and Jeotgalibaca arthritidis sp. nov., isolated from pigs, and emended description of the genus Jeotgalibaca.</title>
        <authorList>
            <person name="Zamora L."/>
            <person name="Perez-Sancho M."/>
            <person name="Dominguez L."/>
            <person name="Fernandez-Garayzabal J.F."/>
            <person name="Vela A.I."/>
        </authorList>
    </citation>
    <scope>NUCLEOTIDE SEQUENCE [LARGE SCALE GENOMIC DNA]</scope>
    <source>
        <strain evidence="9 10">CECT 9157</strain>
    </source>
</reference>
<dbReference type="AlphaFoldDB" id="A0A6G7K9L1"/>
<dbReference type="InterPro" id="IPR012826">
    <property type="entry name" value="FliN"/>
</dbReference>
<evidence type="ECO:0000256" key="3">
    <source>
        <dbReference type="ARBA" id="ARBA00022475"/>
    </source>
</evidence>
<evidence type="ECO:0000256" key="4">
    <source>
        <dbReference type="ARBA" id="ARBA00022500"/>
    </source>
</evidence>
<evidence type="ECO:0000259" key="7">
    <source>
        <dbReference type="Pfam" id="PF01052"/>
    </source>
</evidence>
<dbReference type="PANTHER" id="PTHR43484">
    <property type="match status" value="1"/>
</dbReference>
<feature type="domain" description="Flagellar motor switch protein FliN-like C-terminal" evidence="7">
    <location>
        <begin position="280"/>
        <end position="350"/>
    </location>
</feature>
<dbReference type="InterPro" id="IPR051469">
    <property type="entry name" value="FliN/MopA/SpaO"/>
</dbReference>
<dbReference type="NCBIfam" id="NF005995">
    <property type="entry name" value="PRK08119.1"/>
    <property type="match status" value="1"/>
</dbReference>
<keyword evidence="3" id="KW-1003">Cell membrane</keyword>
<keyword evidence="4" id="KW-0145">Chemotaxis</keyword>
<keyword evidence="9" id="KW-0969">Cilium</keyword>
<keyword evidence="6" id="KW-0472">Membrane</keyword>
<dbReference type="SUPFAM" id="SSF101801">
    <property type="entry name" value="Surface presentation of antigens (SPOA)"/>
    <property type="match status" value="1"/>
</dbReference>
<comment type="similarity">
    <text evidence="2">Belongs to the FliN/MopA/SpaO family.</text>
</comment>
<comment type="subcellular location">
    <subcellularLocation>
        <location evidence="1">Cell membrane</location>
        <topology evidence="1">Peripheral membrane protein</topology>
        <orientation evidence="1">Cytoplasmic side</orientation>
    </subcellularLocation>
</comment>
<dbReference type="PANTHER" id="PTHR43484:SF1">
    <property type="entry name" value="FLAGELLAR MOTOR SWITCH PROTEIN FLIN"/>
    <property type="match status" value="1"/>
</dbReference>
<dbReference type="InterPro" id="IPR001172">
    <property type="entry name" value="FliN_T3SS_HrcQb"/>
</dbReference>
<dbReference type="InterPro" id="IPR028976">
    <property type="entry name" value="CheC-like_sf"/>
</dbReference>